<feature type="region of interest" description="Disordered" evidence="1">
    <location>
        <begin position="1"/>
        <end position="23"/>
    </location>
</feature>
<accession>A0A3S0BFL0</accession>
<evidence type="ECO:0000256" key="1">
    <source>
        <dbReference type="SAM" id="MobiDB-lite"/>
    </source>
</evidence>
<dbReference type="GO" id="GO:0009036">
    <property type="term" value="F:type II site-specific deoxyribonuclease activity"/>
    <property type="evidence" value="ECO:0007669"/>
    <property type="project" value="InterPro"/>
</dbReference>
<dbReference type="GO" id="GO:0009307">
    <property type="term" value="P:DNA restriction-modification system"/>
    <property type="evidence" value="ECO:0007669"/>
    <property type="project" value="InterPro"/>
</dbReference>
<gene>
    <name evidence="2" type="ORF">EAH68_14560</name>
</gene>
<dbReference type="InterPro" id="IPR007636">
    <property type="entry name" value="Restrct_endonuc_II_XhoI"/>
</dbReference>
<protein>
    <submittedName>
        <fullName evidence="2">Type II restriction endonuclease</fullName>
    </submittedName>
</protein>
<dbReference type="Pfam" id="PF04555">
    <property type="entry name" value="XhoI"/>
    <property type="match status" value="1"/>
</dbReference>
<dbReference type="Proteomes" id="UP000274907">
    <property type="component" value="Unassembled WGS sequence"/>
</dbReference>
<keyword evidence="2" id="KW-0540">Nuclease</keyword>
<comment type="caution">
    <text evidence="2">The sequence shown here is derived from an EMBL/GenBank/DDBJ whole genome shotgun (WGS) entry which is preliminary data.</text>
</comment>
<keyword evidence="2" id="KW-0255">Endonuclease</keyword>
<evidence type="ECO:0000313" key="3">
    <source>
        <dbReference type="Proteomes" id="UP000274907"/>
    </source>
</evidence>
<evidence type="ECO:0000313" key="2">
    <source>
        <dbReference type="EMBL" id="RSZ61186.1"/>
    </source>
</evidence>
<keyword evidence="2" id="KW-0378">Hydrolase</keyword>
<dbReference type="OrthoDB" id="3638769at2"/>
<name>A0A3S0BFL0_9CORY</name>
<reference evidence="2 3" key="1">
    <citation type="submission" date="2018-12" db="EMBL/GenBank/DDBJ databases">
        <title>YIM 101343 draft genome.</title>
        <authorList>
            <person name="Chen X."/>
        </authorList>
    </citation>
    <scope>NUCLEOTIDE SEQUENCE [LARGE SCALE GENOMIC DNA]</scope>
    <source>
        <strain evidence="2 3">YIM 101343</strain>
    </source>
</reference>
<sequence length="275" mass="30980">MRRRELLRKPTDCQSAPFKDRKSTLTNDRIPTDIWRTAVLGYWQGLDLQQARQGVVSGVKDTGNRAAVTGGKQMNALQDVCADLWRSDPEIALEVRTNRRNDLPAYFRPAKNWDLVVLYRGSLVAAMEFKSQRGPSFGNNFNNRTEEALGLAADSQMAVERGLFGHLPPWFGFVMLVERAKGSMRPVQIPVGMPFPADEIFYGASYIERYRIFFERMIAEKNYDAVALLTAEAGQSDFIEPSAALSLANLEAAIRARISYIKALPDEVFDELTHK</sequence>
<keyword evidence="3" id="KW-1185">Reference proteome</keyword>
<dbReference type="AlphaFoldDB" id="A0A3S0BFL0"/>
<organism evidence="2 3">
    <name type="scientific">Corynebacterium hylobatis</name>
    <dbReference type="NCBI Taxonomy" id="1859290"/>
    <lineage>
        <taxon>Bacteria</taxon>
        <taxon>Bacillati</taxon>
        <taxon>Actinomycetota</taxon>
        <taxon>Actinomycetes</taxon>
        <taxon>Mycobacteriales</taxon>
        <taxon>Corynebacteriaceae</taxon>
        <taxon>Corynebacterium</taxon>
    </lineage>
</organism>
<dbReference type="GO" id="GO:0003677">
    <property type="term" value="F:DNA binding"/>
    <property type="evidence" value="ECO:0007669"/>
    <property type="project" value="InterPro"/>
</dbReference>
<dbReference type="EMBL" id="RXHJ01000038">
    <property type="protein sequence ID" value="RSZ61186.1"/>
    <property type="molecule type" value="Genomic_DNA"/>
</dbReference>
<proteinExistence type="predicted"/>